<evidence type="ECO:0000259" key="3">
    <source>
        <dbReference type="Pfam" id="PF00108"/>
    </source>
</evidence>
<dbReference type="EMBL" id="NIDE01000005">
    <property type="protein sequence ID" value="OWK42292.1"/>
    <property type="molecule type" value="Genomic_DNA"/>
</dbReference>
<dbReference type="SUPFAM" id="SSF53901">
    <property type="entry name" value="Thiolase-like"/>
    <property type="match status" value="1"/>
</dbReference>
<evidence type="ECO:0000256" key="1">
    <source>
        <dbReference type="ARBA" id="ARBA00022679"/>
    </source>
</evidence>
<feature type="domain" description="Beta-ketoacyl-[acyl-carrier-protein] synthase III C-terminal" evidence="4">
    <location>
        <begin position="299"/>
        <end position="385"/>
    </location>
</feature>
<dbReference type="NCBIfam" id="NF006720">
    <property type="entry name" value="PRK09258.1"/>
    <property type="match status" value="1"/>
</dbReference>
<gene>
    <name evidence="5" type="ORF">FRUB_04370</name>
</gene>
<dbReference type="Proteomes" id="UP000214646">
    <property type="component" value="Unassembled WGS sequence"/>
</dbReference>
<dbReference type="InterPro" id="IPR013747">
    <property type="entry name" value="ACP_syn_III_C"/>
</dbReference>
<accession>A0A225DLN2</accession>
<dbReference type="Pfam" id="PF08541">
    <property type="entry name" value="ACP_syn_III_C"/>
    <property type="match status" value="1"/>
</dbReference>
<reference evidence="6" key="1">
    <citation type="submission" date="2017-06" db="EMBL/GenBank/DDBJ databases">
        <title>Genome analysis of Fimbriiglobus ruber SP5, the first member of the order Planctomycetales with confirmed chitinolytic capability.</title>
        <authorList>
            <person name="Ravin N.V."/>
            <person name="Rakitin A.L."/>
            <person name="Ivanova A.A."/>
            <person name="Beletsky A.V."/>
            <person name="Kulichevskaya I.S."/>
            <person name="Mardanov A.V."/>
            <person name="Dedysh S.N."/>
        </authorList>
    </citation>
    <scope>NUCLEOTIDE SEQUENCE [LARGE SCALE GENOMIC DNA]</scope>
    <source>
        <strain evidence="6">SP5</strain>
    </source>
</reference>
<dbReference type="Gene3D" id="3.40.47.10">
    <property type="match status" value="2"/>
</dbReference>
<dbReference type="InterPro" id="IPR016039">
    <property type="entry name" value="Thiolase-like"/>
</dbReference>
<keyword evidence="1" id="KW-0808">Transferase</keyword>
<evidence type="ECO:0000259" key="4">
    <source>
        <dbReference type="Pfam" id="PF08541"/>
    </source>
</evidence>
<comment type="caution">
    <text evidence="5">The sequence shown here is derived from an EMBL/GenBank/DDBJ whole genome shotgun (WGS) entry which is preliminary data.</text>
</comment>
<organism evidence="5 6">
    <name type="scientific">Fimbriiglobus ruber</name>
    <dbReference type="NCBI Taxonomy" id="1908690"/>
    <lineage>
        <taxon>Bacteria</taxon>
        <taxon>Pseudomonadati</taxon>
        <taxon>Planctomycetota</taxon>
        <taxon>Planctomycetia</taxon>
        <taxon>Gemmatales</taxon>
        <taxon>Gemmataceae</taxon>
        <taxon>Fimbriiglobus</taxon>
    </lineage>
</organism>
<evidence type="ECO:0000313" key="6">
    <source>
        <dbReference type="Proteomes" id="UP000214646"/>
    </source>
</evidence>
<evidence type="ECO:0000313" key="5">
    <source>
        <dbReference type="EMBL" id="OWK42292.1"/>
    </source>
</evidence>
<dbReference type="OrthoDB" id="9788274at2"/>
<dbReference type="InterPro" id="IPR020616">
    <property type="entry name" value="Thiolase_N"/>
</dbReference>
<dbReference type="AlphaFoldDB" id="A0A225DLN2"/>
<dbReference type="GO" id="GO:0044550">
    <property type="term" value="P:secondary metabolite biosynthetic process"/>
    <property type="evidence" value="ECO:0007669"/>
    <property type="project" value="TreeGrafter"/>
</dbReference>
<evidence type="ECO:0000256" key="2">
    <source>
        <dbReference type="ARBA" id="ARBA00023315"/>
    </source>
</evidence>
<feature type="domain" description="Thiolase N-terminal" evidence="3">
    <location>
        <begin position="67"/>
        <end position="153"/>
    </location>
</feature>
<protein>
    <submittedName>
        <fullName evidence="5">3-oxoacyl-[ACP] synthase III in alkane synthesis cluster</fullName>
    </submittedName>
</protein>
<proteinExistence type="predicted"/>
<dbReference type="Pfam" id="PF00108">
    <property type="entry name" value="Thiolase_N"/>
    <property type="match status" value="1"/>
</dbReference>
<dbReference type="GO" id="GO:0016747">
    <property type="term" value="F:acyltransferase activity, transferring groups other than amino-acyl groups"/>
    <property type="evidence" value="ECO:0007669"/>
    <property type="project" value="InterPro"/>
</dbReference>
<keyword evidence="2" id="KW-0012">Acyltransferase</keyword>
<dbReference type="PANTHER" id="PTHR34069">
    <property type="entry name" value="3-OXOACYL-[ACYL-CARRIER-PROTEIN] SYNTHASE 3"/>
    <property type="match status" value="1"/>
</dbReference>
<dbReference type="PANTHER" id="PTHR34069:SF3">
    <property type="entry name" value="ACYL-COA:ACYL-COA ALKYLTRANSFERASE"/>
    <property type="match status" value="1"/>
</dbReference>
<dbReference type="RefSeq" id="WP_088255468.1">
    <property type="nucleotide sequence ID" value="NZ_NIDE01000005.1"/>
</dbReference>
<name>A0A225DLN2_9BACT</name>
<keyword evidence="6" id="KW-1185">Reference proteome</keyword>
<sequence>MHYNRVYIDAIGYELPPVVVSTTDLESRLKPFYDANRLPMGQLELLTGITERRWWDQGYRLSAGATAAGRKALATSGLDPKDVGILIYAGVCREQYEPATACAVAANLGISTDATVYDLSNACLGVLNGVVEVANRIELGQCKAGLVVSCESAREINELAIDRVNDARTAEVFRSSLATFTGGSGAVAVLVTSKEVSSSKRRRLVGGVTKNAPEHHDLCKWGVRSILPTAVGRLLDQRVPAVVEQVLGTQAGTLVKTGVKHGIDFGMKHVMMPFMETHAGDVLKFGVDLGTRTWGAFLTKFGWAREHIDKVICHQVGAGHRDAVLKGFGISPDKDFSTFPYLGNIGTVSLPMTAAIAEEREFLRRGDRVGWLGIGSGLNCLMLGIEW</sequence>